<dbReference type="SMART" id="SM00020">
    <property type="entry name" value="Tryp_SPc"/>
    <property type="match status" value="1"/>
</dbReference>
<keyword evidence="1" id="KW-1015">Disulfide bond</keyword>
<comment type="caution">
    <text evidence="5">The sequence shown here is derived from an EMBL/GenBank/DDBJ whole genome shotgun (WGS) entry which is preliminary data.</text>
</comment>
<dbReference type="EMBL" id="CAJNOC010000482">
    <property type="protein sequence ID" value="CAF0767070.1"/>
    <property type="molecule type" value="Genomic_DNA"/>
</dbReference>
<dbReference type="OrthoDB" id="9425590at2759"/>
<dbReference type="Pfam" id="PF00089">
    <property type="entry name" value="Trypsin"/>
    <property type="match status" value="1"/>
</dbReference>
<evidence type="ECO:0000259" key="4">
    <source>
        <dbReference type="PROSITE" id="PS50240"/>
    </source>
</evidence>
<dbReference type="InterPro" id="IPR009003">
    <property type="entry name" value="Peptidase_S1_PA"/>
</dbReference>
<dbReference type="AlphaFoldDB" id="A0A813QHQ9"/>
<dbReference type="InterPro" id="IPR051487">
    <property type="entry name" value="Ser/Thr_Proteases_Immune/Dev"/>
</dbReference>
<keyword evidence="3" id="KW-0472">Membrane</keyword>
<gene>
    <name evidence="5" type="ORF">OXX778_LOCUS4750</name>
</gene>
<dbReference type="PROSITE" id="PS50240">
    <property type="entry name" value="TRYPSIN_DOM"/>
    <property type="match status" value="1"/>
</dbReference>
<name>A0A813QHQ9_9BILA</name>
<dbReference type="InterPro" id="IPR001254">
    <property type="entry name" value="Trypsin_dom"/>
</dbReference>
<keyword evidence="6" id="KW-1185">Reference proteome</keyword>
<dbReference type="SUPFAM" id="SSF50494">
    <property type="entry name" value="Trypsin-like serine proteases"/>
    <property type="match status" value="1"/>
</dbReference>
<keyword evidence="3" id="KW-0812">Transmembrane</keyword>
<protein>
    <recommendedName>
        <fullName evidence="4">Peptidase S1 domain-containing protein</fullName>
    </recommendedName>
</protein>
<reference evidence="5" key="1">
    <citation type="submission" date="2021-02" db="EMBL/GenBank/DDBJ databases">
        <authorList>
            <person name="Nowell W R."/>
        </authorList>
    </citation>
    <scope>NUCLEOTIDE SEQUENCE</scope>
    <source>
        <strain evidence="5">Ploen Becks lab</strain>
    </source>
</reference>
<organism evidence="5 6">
    <name type="scientific">Brachionus calyciflorus</name>
    <dbReference type="NCBI Taxonomy" id="104777"/>
    <lineage>
        <taxon>Eukaryota</taxon>
        <taxon>Metazoa</taxon>
        <taxon>Spiralia</taxon>
        <taxon>Gnathifera</taxon>
        <taxon>Rotifera</taxon>
        <taxon>Eurotatoria</taxon>
        <taxon>Monogononta</taxon>
        <taxon>Pseudotrocha</taxon>
        <taxon>Ploima</taxon>
        <taxon>Brachionidae</taxon>
        <taxon>Brachionus</taxon>
    </lineage>
</organism>
<accession>A0A813QHQ9</accession>
<sequence>MSRAFIASLICYLLFIVSFISYVIHLFGVVEKHLVIKDTSLDSNYTITSSETHFFQAHTLALKSVQTTLIIQKTSTRVTKKEVKITTQTKPKTTSTKTTTTTTFSYIKSLRTNCGLKTKRFKRIKDGENAEQWPWDVRIVQLINKARYFIGSGTIIHSKLVIITHDTYKLTNMYPGQTEVVIRNNQVFLVKEAHKLDYGENIFSPNFVLLVLEKPIKFDSLVGHICLPEDDFIDPSKEVYITGWSTTSKIYEQGRLKILSIDTEICANNKNYDLNFHYCAKSSQGSKVITCNGDSNLYYEKNGKWYIYGVLDRFGLKTDSCAPNQISYFTKLYRYLSYFEEIIRDKCN</sequence>
<dbReference type="InterPro" id="IPR043504">
    <property type="entry name" value="Peptidase_S1_PA_chymotrypsin"/>
</dbReference>
<comment type="similarity">
    <text evidence="2">Belongs to the peptidase S1 family. CLIP subfamily.</text>
</comment>
<dbReference type="GO" id="GO:0004252">
    <property type="term" value="F:serine-type endopeptidase activity"/>
    <property type="evidence" value="ECO:0007669"/>
    <property type="project" value="InterPro"/>
</dbReference>
<evidence type="ECO:0000256" key="2">
    <source>
        <dbReference type="ARBA" id="ARBA00024195"/>
    </source>
</evidence>
<dbReference type="GO" id="GO:0006508">
    <property type="term" value="P:proteolysis"/>
    <property type="evidence" value="ECO:0007669"/>
    <property type="project" value="InterPro"/>
</dbReference>
<keyword evidence="3" id="KW-1133">Transmembrane helix</keyword>
<dbReference type="Gene3D" id="2.40.10.10">
    <property type="entry name" value="Trypsin-like serine proteases"/>
    <property type="match status" value="1"/>
</dbReference>
<dbReference type="Proteomes" id="UP000663879">
    <property type="component" value="Unassembled WGS sequence"/>
</dbReference>
<feature type="domain" description="Peptidase S1" evidence="4">
    <location>
        <begin position="124"/>
        <end position="344"/>
    </location>
</feature>
<evidence type="ECO:0000313" key="6">
    <source>
        <dbReference type="Proteomes" id="UP000663879"/>
    </source>
</evidence>
<evidence type="ECO:0000256" key="3">
    <source>
        <dbReference type="SAM" id="Phobius"/>
    </source>
</evidence>
<proteinExistence type="inferred from homology"/>
<feature type="transmembrane region" description="Helical" evidence="3">
    <location>
        <begin position="6"/>
        <end position="30"/>
    </location>
</feature>
<evidence type="ECO:0000256" key="1">
    <source>
        <dbReference type="ARBA" id="ARBA00023157"/>
    </source>
</evidence>
<dbReference type="PANTHER" id="PTHR24256">
    <property type="entry name" value="TRYPTASE-RELATED"/>
    <property type="match status" value="1"/>
</dbReference>
<evidence type="ECO:0000313" key="5">
    <source>
        <dbReference type="EMBL" id="CAF0767070.1"/>
    </source>
</evidence>